<organism evidence="6 7">
    <name type="scientific">Candidatus Eisenbergiella merdigallinarum</name>
    <dbReference type="NCBI Taxonomy" id="2838552"/>
    <lineage>
        <taxon>Bacteria</taxon>
        <taxon>Bacillati</taxon>
        <taxon>Bacillota</taxon>
        <taxon>Clostridia</taxon>
        <taxon>Lachnospirales</taxon>
        <taxon>Lachnospiraceae</taxon>
        <taxon>Eisenbergiella</taxon>
    </lineage>
</organism>
<evidence type="ECO:0000313" key="7">
    <source>
        <dbReference type="Proteomes" id="UP000886883"/>
    </source>
</evidence>
<dbReference type="Gene3D" id="3.40.50.2300">
    <property type="match status" value="1"/>
</dbReference>
<dbReference type="Pfam" id="PF00072">
    <property type="entry name" value="Response_reg"/>
    <property type="match status" value="1"/>
</dbReference>
<evidence type="ECO:0000313" key="6">
    <source>
        <dbReference type="EMBL" id="HJB91807.1"/>
    </source>
</evidence>
<dbReference type="Proteomes" id="UP000886883">
    <property type="component" value="Unassembled WGS sequence"/>
</dbReference>
<evidence type="ECO:0000259" key="5">
    <source>
        <dbReference type="PROSITE" id="PS50930"/>
    </source>
</evidence>
<dbReference type="AlphaFoldDB" id="A0A9D2SEM0"/>
<dbReference type="PROSITE" id="PS50930">
    <property type="entry name" value="HTH_LYTTR"/>
    <property type="match status" value="1"/>
</dbReference>
<dbReference type="PANTHER" id="PTHR37299">
    <property type="entry name" value="TRANSCRIPTIONAL REGULATOR-RELATED"/>
    <property type="match status" value="1"/>
</dbReference>
<comment type="function">
    <text evidence="2">May play the central regulatory role in sporulation. It may be an element of the effector pathway responsible for the activation of sporulation genes in response to nutritional stress. Spo0A may act in concert with spo0H (a sigma factor) to control the expression of some genes that are critical to the sporulation process.</text>
</comment>
<comment type="caution">
    <text evidence="6">The sequence shown here is derived from an EMBL/GenBank/DDBJ whole genome shotgun (WGS) entry which is preliminary data.</text>
</comment>
<dbReference type="CDD" id="cd00156">
    <property type="entry name" value="REC"/>
    <property type="match status" value="1"/>
</dbReference>
<dbReference type="SMART" id="SM00448">
    <property type="entry name" value="REC"/>
    <property type="match status" value="1"/>
</dbReference>
<dbReference type="SMART" id="SM00850">
    <property type="entry name" value="LytTR"/>
    <property type="match status" value="1"/>
</dbReference>
<name>A0A9D2SEM0_9FIRM</name>
<dbReference type="GO" id="GO:0003677">
    <property type="term" value="F:DNA binding"/>
    <property type="evidence" value="ECO:0007669"/>
    <property type="project" value="UniProtKB-KW"/>
</dbReference>
<dbReference type="PANTHER" id="PTHR37299:SF1">
    <property type="entry name" value="STAGE 0 SPORULATION PROTEIN A HOMOLOG"/>
    <property type="match status" value="1"/>
</dbReference>
<gene>
    <name evidence="6" type="ORF">H9763_10160</name>
</gene>
<evidence type="ECO:0000259" key="4">
    <source>
        <dbReference type="PROSITE" id="PS50110"/>
    </source>
</evidence>
<dbReference type="InterPro" id="IPR007492">
    <property type="entry name" value="LytTR_DNA-bd_dom"/>
</dbReference>
<keyword evidence="6" id="KW-0238">DNA-binding</keyword>
<dbReference type="InterPro" id="IPR001789">
    <property type="entry name" value="Sig_transdc_resp-reg_receiver"/>
</dbReference>
<dbReference type="PROSITE" id="PS50110">
    <property type="entry name" value="RESPONSE_REGULATORY"/>
    <property type="match status" value="1"/>
</dbReference>
<reference evidence="6" key="2">
    <citation type="submission" date="2021-04" db="EMBL/GenBank/DDBJ databases">
        <authorList>
            <person name="Gilroy R."/>
        </authorList>
    </citation>
    <scope>NUCLEOTIDE SEQUENCE</scope>
    <source>
        <strain evidence="6">USAMLcec3-2134</strain>
    </source>
</reference>
<dbReference type="GO" id="GO:0000156">
    <property type="term" value="F:phosphorelay response regulator activity"/>
    <property type="evidence" value="ECO:0007669"/>
    <property type="project" value="InterPro"/>
</dbReference>
<dbReference type="InterPro" id="IPR011006">
    <property type="entry name" value="CheY-like_superfamily"/>
</dbReference>
<dbReference type="Pfam" id="PF04397">
    <property type="entry name" value="LytTR"/>
    <property type="match status" value="1"/>
</dbReference>
<evidence type="ECO:0000256" key="3">
    <source>
        <dbReference type="PROSITE-ProRule" id="PRU00169"/>
    </source>
</evidence>
<dbReference type="Gene3D" id="2.40.50.1020">
    <property type="entry name" value="LytTr DNA-binding domain"/>
    <property type="match status" value="1"/>
</dbReference>
<proteinExistence type="predicted"/>
<keyword evidence="3" id="KW-0597">Phosphoprotein</keyword>
<dbReference type="EMBL" id="DWXE01000040">
    <property type="protein sequence ID" value="HJB91807.1"/>
    <property type="molecule type" value="Genomic_DNA"/>
</dbReference>
<sequence>MIRIAIVEDEASYVQTLEGYLKRFERENDVSFQISVFYDGLDIVSDYRPEYDILLLDIQLKHLDGMKTAEKIRALDEDVAFIFITSTVSYAVQGYLVDALGYVVKPVPYLAFSKILQKAIRQVNKKQTKNYLTIEVKGGHLRLDISRIYYIESQRHNIIVHSDRGSFLTPGPMKRMEEFLNDKSFAKCHNAYLVNLAHVSGVLQNSVLLAGGQDLPVSRTHKKAFLDTLTDYMGGISR</sequence>
<feature type="modified residue" description="4-aspartylphosphate" evidence="3">
    <location>
        <position position="57"/>
    </location>
</feature>
<dbReference type="InterPro" id="IPR046947">
    <property type="entry name" value="LytR-like"/>
</dbReference>
<dbReference type="SUPFAM" id="SSF52172">
    <property type="entry name" value="CheY-like"/>
    <property type="match status" value="1"/>
</dbReference>
<evidence type="ECO:0000256" key="1">
    <source>
        <dbReference type="ARBA" id="ARBA00018672"/>
    </source>
</evidence>
<feature type="domain" description="HTH LytTR-type" evidence="5">
    <location>
        <begin position="132"/>
        <end position="231"/>
    </location>
</feature>
<feature type="domain" description="Response regulatory" evidence="4">
    <location>
        <begin position="3"/>
        <end position="120"/>
    </location>
</feature>
<protein>
    <recommendedName>
        <fullName evidence="1">Stage 0 sporulation protein A homolog</fullName>
    </recommendedName>
</protein>
<reference evidence="6" key="1">
    <citation type="journal article" date="2021" name="PeerJ">
        <title>Extensive microbial diversity within the chicken gut microbiome revealed by metagenomics and culture.</title>
        <authorList>
            <person name="Gilroy R."/>
            <person name="Ravi A."/>
            <person name="Getino M."/>
            <person name="Pursley I."/>
            <person name="Horton D.L."/>
            <person name="Alikhan N.F."/>
            <person name="Baker D."/>
            <person name="Gharbi K."/>
            <person name="Hall N."/>
            <person name="Watson M."/>
            <person name="Adriaenssens E.M."/>
            <person name="Foster-Nyarko E."/>
            <person name="Jarju S."/>
            <person name="Secka A."/>
            <person name="Antonio M."/>
            <person name="Oren A."/>
            <person name="Chaudhuri R.R."/>
            <person name="La Ragione R."/>
            <person name="Hildebrand F."/>
            <person name="Pallen M.J."/>
        </authorList>
    </citation>
    <scope>NUCLEOTIDE SEQUENCE</scope>
    <source>
        <strain evidence="6">USAMLcec3-2134</strain>
    </source>
</reference>
<accession>A0A9D2SEM0</accession>
<evidence type="ECO:0000256" key="2">
    <source>
        <dbReference type="ARBA" id="ARBA00024867"/>
    </source>
</evidence>